<keyword evidence="5" id="KW-0808">Transferase</keyword>
<dbReference type="GO" id="GO:0008483">
    <property type="term" value="F:transaminase activity"/>
    <property type="evidence" value="ECO:0007669"/>
    <property type="project" value="UniProtKB-KW"/>
</dbReference>
<dbReference type="Gene3D" id="3.90.1150.10">
    <property type="entry name" value="Aspartate Aminotransferase, domain 1"/>
    <property type="match status" value="1"/>
</dbReference>
<keyword evidence="6" id="KW-1185">Reference proteome</keyword>
<keyword evidence="2" id="KW-0663">Pyridoxal phosphate</keyword>
<dbReference type="Pfam" id="PF00266">
    <property type="entry name" value="Aminotran_5"/>
    <property type="match status" value="1"/>
</dbReference>
<feature type="domain" description="Aminotransferase class V" evidence="3">
    <location>
        <begin position="3"/>
        <end position="365"/>
    </location>
</feature>
<comment type="caution">
    <text evidence="5">The sequence shown here is derived from an EMBL/GenBank/DDBJ whole genome shotgun (WGS) entry which is preliminary data.</text>
</comment>
<dbReference type="InterPro" id="IPR000192">
    <property type="entry name" value="Aminotrans_V_dom"/>
</dbReference>
<dbReference type="AlphaFoldDB" id="A0A6B3VWQ2"/>
<dbReference type="PANTHER" id="PTHR11601">
    <property type="entry name" value="CYSTEINE DESULFURYLASE FAMILY MEMBER"/>
    <property type="match status" value="1"/>
</dbReference>
<dbReference type="InterPro" id="IPR015422">
    <property type="entry name" value="PyrdxlP-dep_Trfase_small"/>
</dbReference>
<dbReference type="InterPro" id="IPR015424">
    <property type="entry name" value="PyrdxlP-dep_Trfase"/>
</dbReference>
<protein>
    <submittedName>
        <fullName evidence="5">Aminotransferase class V-fold PLP-dependent enzyme</fullName>
    </submittedName>
    <submittedName>
        <fullName evidence="4">IscS subfamily cysteine desulfurase</fullName>
    </submittedName>
</protein>
<sequence>MKYFDHAATSPIDDDALLTYVKVSKEFFGNTNSLHDAGGAANSLLEQCRAELANILAVNKRGIYFTSGGTESNIIAIYALLSAKKHSGNHIITSLGEHSSIMNIMKRLETEGFRISYLPFTSNGTIDVEAFKKEITPETVLAIIQNGNSEIGTIQPIREIARICKNEKIYFHTDCVQTFGKIDLKPVATIVDSLSISGHKFNGPKGVGALFIHPAIATKPLFPNGTHERGVRSGTVNLPGIAAMTVAAQKSVQQLNINKEHYKKLRQSFLTYLQPINDRTRVFGSTSDEQLPGIVGLAITGIEGQWIMLECNRLGFAISTGSACQVGKQALANSMLALKVNKQTSKEFIRISFGTDTTVEDVKQLADSLIHIVSGK</sequence>
<reference evidence="4 7" key="2">
    <citation type="submission" date="2020-07" db="EMBL/GenBank/DDBJ databases">
        <authorList>
            <person name="Feng H."/>
        </authorList>
    </citation>
    <scope>NUCLEOTIDE SEQUENCE [LARGE SCALE GENOMIC DNA]</scope>
    <source>
        <strain evidence="7">s-12</strain>
        <strain evidence="4">S-12</strain>
    </source>
</reference>
<organism evidence="5 6">
    <name type="scientific">Bacillus aquiflavi</name>
    <dbReference type="NCBI Taxonomy" id="2672567"/>
    <lineage>
        <taxon>Bacteria</taxon>
        <taxon>Bacillati</taxon>
        <taxon>Bacillota</taxon>
        <taxon>Bacilli</taxon>
        <taxon>Bacillales</taxon>
        <taxon>Bacillaceae</taxon>
        <taxon>Bacillus</taxon>
    </lineage>
</organism>
<dbReference type="PIRSF" id="PIRSF005572">
    <property type="entry name" value="NifS"/>
    <property type="match status" value="1"/>
</dbReference>
<dbReference type="Proteomes" id="UP000472971">
    <property type="component" value="Unassembled WGS sequence"/>
</dbReference>
<dbReference type="InterPro" id="IPR016454">
    <property type="entry name" value="Cysteine_dSase"/>
</dbReference>
<accession>A0A6B3VWQ2</accession>
<evidence type="ECO:0000259" key="3">
    <source>
        <dbReference type="Pfam" id="PF00266"/>
    </source>
</evidence>
<evidence type="ECO:0000256" key="2">
    <source>
        <dbReference type="ARBA" id="ARBA00022898"/>
    </source>
</evidence>
<proteinExistence type="predicted"/>
<evidence type="ECO:0000313" key="6">
    <source>
        <dbReference type="Proteomes" id="UP000472971"/>
    </source>
</evidence>
<dbReference type="PANTHER" id="PTHR11601:SF36">
    <property type="entry name" value="CYSTEINE DESULFURASE NIFS-RELATED"/>
    <property type="match status" value="1"/>
</dbReference>
<dbReference type="EMBL" id="JACEIO010000017">
    <property type="protein sequence ID" value="MBA4537184.1"/>
    <property type="molecule type" value="Genomic_DNA"/>
</dbReference>
<dbReference type="InterPro" id="IPR015421">
    <property type="entry name" value="PyrdxlP-dep_Trfase_major"/>
</dbReference>
<gene>
    <name evidence="5" type="ORF">G4D64_07905</name>
    <name evidence="4" type="ORF">H1Z61_08505</name>
</gene>
<keyword evidence="5" id="KW-0032">Aminotransferase</keyword>
<evidence type="ECO:0000313" key="7">
    <source>
        <dbReference type="Proteomes" id="UP000570010"/>
    </source>
</evidence>
<evidence type="ECO:0000313" key="5">
    <source>
        <dbReference type="EMBL" id="NEY81442.1"/>
    </source>
</evidence>
<name>A0A6B3VWQ2_9BACI</name>
<dbReference type="EMBL" id="JAAIWN010000015">
    <property type="protein sequence ID" value="NEY81442.1"/>
    <property type="molecule type" value="Genomic_DNA"/>
</dbReference>
<dbReference type="NCBIfam" id="NF002806">
    <property type="entry name" value="PRK02948.1"/>
    <property type="match status" value="1"/>
</dbReference>
<dbReference type="SUPFAM" id="SSF53383">
    <property type="entry name" value="PLP-dependent transferases"/>
    <property type="match status" value="1"/>
</dbReference>
<dbReference type="Proteomes" id="UP000570010">
    <property type="component" value="Unassembled WGS sequence"/>
</dbReference>
<evidence type="ECO:0000256" key="1">
    <source>
        <dbReference type="ARBA" id="ARBA00001933"/>
    </source>
</evidence>
<dbReference type="RefSeq" id="WP_163241834.1">
    <property type="nucleotide sequence ID" value="NZ_CP082780.1"/>
</dbReference>
<dbReference type="Gene3D" id="1.10.260.50">
    <property type="match status" value="1"/>
</dbReference>
<dbReference type="Gene3D" id="3.40.640.10">
    <property type="entry name" value="Type I PLP-dependent aspartate aminotransferase-like (Major domain)"/>
    <property type="match status" value="1"/>
</dbReference>
<reference evidence="5 6" key="1">
    <citation type="submission" date="2020-02" db="EMBL/GenBank/DDBJ databases">
        <title>Bacillus aquiflavi sp. nov., isolated from yellow water of strong flavor Chinese baijiu in Yibin region of China.</title>
        <authorList>
            <person name="Xie J."/>
        </authorList>
    </citation>
    <scope>NUCLEOTIDE SEQUENCE [LARGE SCALE GENOMIC DNA]</scope>
    <source>
        <strain evidence="5 6">3H-10</strain>
    </source>
</reference>
<evidence type="ECO:0000313" key="4">
    <source>
        <dbReference type="EMBL" id="MBA4537184.1"/>
    </source>
</evidence>
<comment type="cofactor">
    <cofactor evidence="1">
        <name>pyridoxal 5'-phosphate</name>
        <dbReference type="ChEBI" id="CHEBI:597326"/>
    </cofactor>
</comment>